<evidence type="ECO:0000313" key="1">
    <source>
        <dbReference type="EMBL" id="EAV43947.1"/>
    </source>
</evidence>
<evidence type="ECO:0000313" key="2">
    <source>
        <dbReference type="Proteomes" id="UP000004848"/>
    </source>
</evidence>
<comment type="caution">
    <text evidence="1">The sequence shown here is derived from an EMBL/GenBank/DDBJ whole genome shotgun (WGS) entry which is preliminary data.</text>
</comment>
<gene>
    <name evidence="1" type="ORF">SIAM614_12503</name>
</gene>
<dbReference type="Proteomes" id="UP000004848">
    <property type="component" value="Unassembled WGS sequence"/>
</dbReference>
<protein>
    <submittedName>
        <fullName evidence="1">Uncharacterized protein</fullName>
    </submittedName>
</protein>
<dbReference type="AlphaFoldDB" id="A0NU38"/>
<accession>A0NU38</accession>
<sequence length="61" mass="7067">MWMLRLHPQRALMKVELSIAGINFAAVQTGYVCERTLTITRKQYGGYSTAQDIRQKFARTF</sequence>
<dbReference type="EMBL" id="AAUW01000008">
    <property type="protein sequence ID" value="EAV43947.1"/>
    <property type="molecule type" value="Genomic_DNA"/>
</dbReference>
<reference evidence="1 2" key="1">
    <citation type="submission" date="2006-05" db="EMBL/GenBank/DDBJ databases">
        <authorList>
            <person name="King G."/>
            <person name="Ferriera S."/>
            <person name="Johnson J."/>
            <person name="Kravitz S."/>
            <person name="Beeson K."/>
            <person name="Sutton G."/>
            <person name="Rogers Y.-H."/>
            <person name="Friedman R."/>
            <person name="Frazier M."/>
            <person name="Venter J.C."/>
        </authorList>
    </citation>
    <scope>NUCLEOTIDE SEQUENCE [LARGE SCALE GENOMIC DNA]</scope>
    <source>
        <strain evidence="2">ATCC 25650 / DSM 13394 / JCM 20685 / NBRC 16684 / NCIMB 2208 / IAM 12614 / B1</strain>
    </source>
</reference>
<organism evidence="1 2">
    <name type="scientific">Roseibium aggregatum (strain ATCC 25650 / DSM 13394 / JCM 20685 / NBRC 16684 / NCIMB 2208 / IAM 12614 / B1)</name>
    <name type="common">Stappia aggregata</name>
    <dbReference type="NCBI Taxonomy" id="384765"/>
    <lineage>
        <taxon>Bacteria</taxon>
        <taxon>Pseudomonadati</taxon>
        <taxon>Pseudomonadota</taxon>
        <taxon>Alphaproteobacteria</taxon>
        <taxon>Hyphomicrobiales</taxon>
        <taxon>Stappiaceae</taxon>
        <taxon>Roseibium</taxon>
    </lineage>
</organism>
<name>A0NU38_ROSAI</name>
<proteinExistence type="predicted"/>